<dbReference type="Proteomes" id="UP000467840">
    <property type="component" value="Chromosome 12"/>
</dbReference>
<gene>
    <name evidence="1" type="ORF">GH714_027303</name>
</gene>
<dbReference type="PANTHER" id="PTHR37610:SF77">
    <property type="entry name" value="INTEGRASE CATALYTIC DOMAIN-CONTAINING PROTEIN"/>
    <property type="match status" value="1"/>
</dbReference>
<dbReference type="AlphaFoldDB" id="A0A6A6K754"/>
<accession>A0A6A6K754</accession>
<keyword evidence="2" id="KW-1185">Reference proteome</keyword>
<reference evidence="1 2" key="1">
    <citation type="journal article" date="2020" name="Mol. Plant">
        <title>The Chromosome-Based Rubber Tree Genome Provides New Insights into Spurge Genome Evolution and Rubber Biosynthesis.</title>
        <authorList>
            <person name="Liu J."/>
            <person name="Shi C."/>
            <person name="Shi C.C."/>
            <person name="Li W."/>
            <person name="Zhang Q.J."/>
            <person name="Zhang Y."/>
            <person name="Li K."/>
            <person name="Lu H.F."/>
            <person name="Shi C."/>
            <person name="Zhu S.T."/>
            <person name="Xiao Z.Y."/>
            <person name="Nan H."/>
            <person name="Yue Y."/>
            <person name="Zhu X.G."/>
            <person name="Wu Y."/>
            <person name="Hong X.N."/>
            <person name="Fan G.Y."/>
            <person name="Tong Y."/>
            <person name="Zhang D."/>
            <person name="Mao C.L."/>
            <person name="Liu Y.L."/>
            <person name="Hao S.J."/>
            <person name="Liu W.Q."/>
            <person name="Lv M.Q."/>
            <person name="Zhang H.B."/>
            <person name="Liu Y."/>
            <person name="Hu-Tang G.R."/>
            <person name="Wang J.P."/>
            <person name="Wang J.H."/>
            <person name="Sun Y.H."/>
            <person name="Ni S.B."/>
            <person name="Chen W.B."/>
            <person name="Zhang X.C."/>
            <person name="Jiao Y.N."/>
            <person name="Eichler E.E."/>
            <person name="Li G.H."/>
            <person name="Liu X."/>
            <person name="Gao L.Z."/>
        </authorList>
    </citation>
    <scope>NUCLEOTIDE SEQUENCE [LARGE SCALE GENOMIC DNA]</scope>
    <source>
        <strain evidence="2">cv. GT1</strain>
        <tissue evidence="1">Leaf</tissue>
    </source>
</reference>
<dbReference type="EMBL" id="JAAGAX010000018">
    <property type="protein sequence ID" value="KAF2284582.1"/>
    <property type="molecule type" value="Genomic_DNA"/>
</dbReference>
<organism evidence="1 2">
    <name type="scientific">Hevea brasiliensis</name>
    <name type="common">Para rubber tree</name>
    <name type="synonym">Siphonia brasiliensis</name>
    <dbReference type="NCBI Taxonomy" id="3981"/>
    <lineage>
        <taxon>Eukaryota</taxon>
        <taxon>Viridiplantae</taxon>
        <taxon>Streptophyta</taxon>
        <taxon>Embryophyta</taxon>
        <taxon>Tracheophyta</taxon>
        <taxon>Spermatophyta</taxon>
        <taxon>Magnoliopsida</taxon>
        <taxon>eudicotyledons</taxon>
        <taxon>Gunneridae</taxon>
        <taxon>Pentapetalae</taxon>
        <taxon>rosids</taxon>
        <taxon>fabids</taxon>
        <taxon>Malpighiales</taxon>
        <taxon>Euphorbiaceae</taxon>
        <taxon>Crotonoideae</taxon>
        <taxon>Micrandreae</taxon>
        <taxon>Hevea</taxon>
    </lineage>
</organism>
<protein>
    <recommendedName>
        <fullName evidence="3">Retrotransposon gag domain-containing protein</fullName>
    </recommendedName>
</protein>
<evidence type="ECO:0000313" key="1">
    <source>
        <dbReference type="EMBL" id="KAF2284582.1"/>
    </source>
</evidence>
<proteinExistence type="predicted"/>
<comment type="caution">
    <text evidence="1">The sequence shown here is derived from an EMBL/GenBank/DDBJ whole genome shotgun (WGS) entry which is preliminary data.</text>
</comment>
<evidence type="ECO:0000313" key="2">
    <source>
        <dbReference type="Proteomes" id="UP000467840"/>
    </source>
</evidence>
<sequence length="287" mass="32297">MSWIIGSCESQIVLNLRPYKTTQTMWEYLKKLYNQTNSARRFQLECEIANYAQGSLSIQEYFSSFQNLWAEFSDIVCATVSQDSLADVLVVHKISKRDQFLMKLRSDFENAHSNLMNRHPSPTLDICFDTSAVNQNVVLTPEMVQQMIVLALSALGFKDQVSGTVIAKGPKVGRLFPLHISIPSSISLACSAIVNKSEDLGQLTYFLGLEVHSNSSGIFLHQHKYTQDLISLVGLQDSMSIDTPLELNVKYHTDEGELLYDPSLYRQIVGSLNYLTITRPDISFAVQ</sequence>
<evidence type="ECO:0008006" key="3">
    <source>
        <dbReference type="Google" id="ProtNLM"/>
    </source>
</evidence>
<dbReference type="PANTHER" id="PTHR37610">
    <property type="entry name" value="CCHC-TYPE DOMAIN-CONTAINING PROTEIN"/>
    <property type="match status" value="1"/>
</dbReference>
<name>A0A6A6K754_HEVBR</name>